<gene>
    <name evidence="1" type="ORF">GGE12_000017</name>
</gene>
<evidence type="ECO:0000313" key="2">
    <source>
        <dbReference type="Proteomes" id="UP000533641"/>
    </source>
</evidence>
<dbReference type="EMBL" id="JACIGM010000001">
    <property type="protein sequence ID" value="MBB4272275.1"/>
    <property type="molecule type" value="Genomic_DNA"/>
</dbReference>
<dbReference type="AlphaFoldDB" id="A0A7W6RGY2"/>
<accession>A0A7W6RGY2</accession>
<reference evidence="1 2" key="1">
    <citation type="submission" date="2020-08" db="EMBL/GenBank/DDBJ databases">
        <title>Genomic Encyclopedia of Type Strains, Phase IV (KMG-V): Genome sequencing to study the core and pangenomes of soil and plant-associated prokaryotes.</title>
        <authorList>
            <person name="Whitman W."/>
        </authorList>
    </citation>
    <scope>NUCLEOTIDE SEQUENCE [LARGE SCALE GENOMIC DNA]</scope>
    <source>
        <strain evidence="1 2">SEMIA 402</strain>
    </source>
</reference>
<dbReference type="Proteomes" id="UP000533641">
    <property type="component" value="Unassembled WGS sequence"/>
</dbReference>
<protein>
    <submittedName>
        <fullName evidence="1">Uncharacterized protein</fullName>
    </submittedName>
</protein>
<comment type="caution">
    <text evidence="1">The sequence shown here is derived from an EMBL/GenBank/DDBJ whole genome shotgun (WGS) entry which is preliminary data.</text>
</comment>
<name>A0A7W6RGY2_9HYPH</name>
<proteinExistence type="predicted"/>
<evidence type="ECO:0000313" key="1">
    <source>
        <dbReference type="EMBL" id="MBB4272275.1"/>
    </source>
</evidence>
<organism evidence="1 2">
    <name type="scientific">Rhizobium mongolense</name>
    <dbReference type="NCBI Taxonomy" id="57676"/>
    <lineage>
        <taxon>Bacteria</taxon>
        <taxon>Pseudomonadati</taxon>
        <taxon>Pseudomonadota</taxon>
        <taxon>Alphaproteobacteria</taxon>
        <taxon>Hyphomicrobiales</taxon>
        <taxon>Rhizobiaceae</taxon>
        <taxon>Rhizobium/Agrobacterium group</taxon>
        <taxon>Rhizobium</taxon>
    </lineage>
</organism>
<sequence length="53" mass="5758">MVVCPLSAMFKQNTPGEVPKGTPVPLYLIGYDQDCKHLLKGEVWGALSLRNAA</sequence>